<dbReference type="Gene3D" id="2.60.40.1730">
    <property type="entry name" value="tricorn interacting facor f3 domain"/>
    <property type="match status" value="1"/>
</dbReference>
<name>A0A173R456_9FIRM</name>
<sequence length="585" mass="65715">MGKVEKITIKLAMLFIGLSLLFPARVLAAEKNEINEITEKKQIIFLLDASKSMQGDGQWIEAADSACMIASALPKEYEVALLVYNTEIVYEEDFGNINQKTRHALETVELQGYTTPAVALETAADMFDSAAADKRVVFISDGEISLRDQSETETAIRQFENMVDQIAEQGIKIDMFAIPNDKTENEVSYGTKVTSGEQYTVGENQTIEEITAKYLFQTLQIEKIELGEAVSGEGNMTVDLQDTYMQNAKILLVSGENIEDFHVAGQCESLNMLQGNKFAVAELENPLERQITMDYSLENRGNVHTYLIKEYFLKADMEKSYTSEEGTFTLKVNVVNHQEKPVLDSETLKDSISVLINGKEASYRVENGTAMVPYQTDETAKVNVEIAIQPSGNVVHYIKTADTVELTVPVVEEEPDYTVLWIVIISLCAVVLLLSVLYERKKQKKNDGETGSIIIEKSEPPVLPKYDFSGQLAVYLLKGEQEDDVAPCSIKLFGKSRKSISFDWIKDRCGIDYKLSDADKIRFTGGKDHALCFKNSGYATIVKENQILKRERKYSLYYGEKILLIFNNGGTEIELHYKNMKPSER</sequence>
<evidence type="ECO:0000256" key="1">
    <source>
        <dbReference type="SAM" id="Phobius"/>
    </source>
</evidence>
<dbReference type="InterPro" id="IPR036465">
    <property type="entry name" value="vWFA_dom_sf"/>
</dbReference>
<organism evidence="4 6">
    <name type="scientific">Roseburia intestinalis</name>
    <dbReference type="NCBI Taxonomy" id="166486"/>
    <lineage>
        <taxon>Bacteria</taxon>
        <taxon>Bacillati</taxon>
        <taxon>Bacillota</taxon>
        <taxon>Clostridia</taxon>
        <taxon>Lachnospirales</taxon>
        <taxon>Lachnospiraceae</taxon>
        <taxon>Roseburia</taxon>
    </lineage>
</organism>
<dbReference type="STRING" id="166486.ERS852572_00177"/>
<dbReference type="Proteomes" id="UP000283513">
    <property type="component" value="Unassembled WGS sequence"/>
</dbReference>
<dbReference type="PaxDb" id="166486-ERS852572_00177"/>
<dbReference type="OrthoDB" id="1673233at2"/>
<dbReference type="Gene3D" id="3.40.50.410">
    <property type="entry name" value="von Willebrand factor, type A domain"/>
    <property type="match status" value="1"/>
</dbReference>
<dbReference type="EMBL" id="CYXZ01000001">
    <property type="protein sequence ID" value="CUM72814.1"/>
    <property type="molecule type" value="Genomic_DNA"/>
</dbReference>
<evidence type="ECO:0000256" key="2">
    <source>
        <dbReference type="SAM" id="SignalP"/>
    </source>
</evidence>
<keyword evidence="1" id="KW-1133">Transmembrane helix</keyword>
<evidence type="ECO:0000313" key="7">
    <source>
        <dbReference type="Proteomes" id="UP000283513"/>
    </source>
</evidence>
<keyword evidence="1" id="KW-0472">Membrane</keyword>
<feature type="transmembrane region" description="Helical" evidence="1">
    <location>
        <begin position="419"/>
        <end position="438"/>
    </location>
</feature>
<proteinExistence type="predicted"/>
<keyword evidence="1" id="KW-0812">Transmembrane</keyword>
<dbReference type="SMART" id="SM00327">
    <property type="entry name" value="VWA"/>
    <property type="match status" value="1"/>
</dbReference>
<dbReference type="SUPFAM" id="SSF53300">
    <property type="entry name" value="vWA-like"/>
    <property type="match status" value="1"/>
</dbReference>
<feature type="domain" description="VWFA" evidence="3">
    <location>
        <begin position="42"/>
        <end position="219"/>
    </location>
</feature>
<feature type="chain" id="PRO_5033252212" evidence="2">
    <location>
        <begin position="29"/>
        <end position="585"/>
    </location>
</feature>
<dbReference type="InterPro" id="IPR042097">
    <property type="entry name" value="Aminopeptidase_N-like_N_sf"/>
</dbReference>
<feature type="signal peptide" evidence="2">
    <location>
        <begin position="1"/>
        <end position="28"/>
    </location>
</feature>
<dbReference type="EMBL" id="QSHO01000005">
    <property type="protein sequence ID" value="RHC17988.1"/>
    <property type="molecule type" value="Genomic_DNA"/>
</dbReference>
<evidence type="ECO:0000259" key="3">
    <source>
        <dbReference type="PROSITE" id="PS50234"/>
    </source>
</evidence>
<dbReference type="Pfam" id="PF13519">
    <property type="entry name" value="VWA_2"/>
    <property type="match status" value="1"/>
</dbReference>
<reference evidence="4 6" key="1">
    <citation type="submission" date="2015-09" db="EMBL/GenBank/DDBJ databases">
        <authorList>
            <consortium name="Pathogen Informatics"/>
        </authorList>
    </citation>
    <scope>NUCLEOTIDE SEQUENCE [LARGE SCALE GENOMIC DNA]</scope>
    <source>
        <strain evidence="4 6">2789STDY5834960</strain>
    </source>
</reference>
<evidence type="ECO:0000313" key="4">
    <source>
        <dbReference type="EMBL" id="CUM72814.1"/>
    </source>
</evidence>
<dbReference type="Proteomes" id="UP000095350">
    <property type="component" value="Unassembled WGS sequence"/>
</dbReference>
<evidence type="ECO:0000313" key="6">
    <source>
        <dbReference type="Proteomes" id="UP000095350"/>
    </source>
</evidence>
<accession>A0A173R456</accession>
<dbReference type="RefSeq" id="WP_055193076.1">
    <property type="nucleotide sequence ID" value="NZ_CABIYH010000001.1"/>
</dbReference>
<dbReference type="CDD" id="cd00198">
    <property type="entry name" value="vWFA"/>
    <property type="match status" value="1"/>
</dbReference>
<dbReference type="PROSITE" id="PS50234">
    <property type="entry name" value="VWFA"/>
    <property type="match status" value="1"/>
</dbReference>
<reference evidence="5 7" key="2">
    <citation type="submission" date="2018-08" db="EMBL/GenBank/DDBJ databases">
        <title>A genome reference for cultivated species of the human gut microbiota.</title>
        <authorList>
            <person name="Zou Y."/>
            <person name="Xue W."/>
            <person name="Luo G."/>
        </authorList>
    </citation>
    <scope>NUCLEOTIDE SEQUENCE [LARGE SCALE GENOMIC DNA]</scope>
    <source>
        <strain evidence="5 7">AM37-1AC</strain>
    </source>
</reference>
<evidence type="ECO:0000313" key="5">
    <source>
        <dbReference type="EMBL" id="RHC17988.1"/>
    </source>
</evidence>
<dbReference type="AlphaFoldDB" id="A0A173R456"/>
<keyword evidence="2" id="KW-0732">Signal</keyword>
<protein>
    <submittedName>
        <fullName evidence="5">VWA domain-containing protein</fullName>
    </submittedName>
    <submittedName>
        <fullName evidence="4">von Willebrand factor type A domain</fullName>
    </submittedName>
</protein>
<dbReference type="InterPro" id="IPR002035">
    <property type="entry name" value="VWF_A"/>
</dbReference>
<gene>
    <name evidence="5" type="ORF">DW856_07595</name>
    <name evidence="4" type="ORF">ERS852572_00177</name>
</gene>